<keyword evidence="12" id="KW-1185">Reference proteome</keyword>
<dbReference type="InterPro" id="IPR000243">
    <property type="entry name" value="Pept_T1A_subB"/>
</dbReference>
<evidence type="ECO:0000256" key="10">
    <source>
        <dbReference type="ARBA" id="ARBA00026071"/>
    </source>
</evidence>
<protein>
    <recommendedName>
        <fullName evidence="3">proteasome endopeptidase complex</fullName>
        <ecNumber evidence="3">3.4.25.1</ecNumber>
    </recommendedName>
</protein>
<accession>A0A914E8K5</accession>
<reference evidence="13" key="1">
    <citation type="submission" date="2022-11" db="UniProtKB">
        <authorList>
            <consortium name="WormBaseParasite"/>
        </authorList>
    </citation>
    <scope>IDENTIFICATION</scope>
</reference>
<dbReference type="Gene3D" id="3.60.20.10">
    <property type="entry name" value="Glutamine Phosphoribosylpyrophosphate, subunit 1, domain 1"/>
    <property type="match status" value="1"/>
</dbReference>
<evidence type="ECO:0000256" key="2">
    <source>
        <dbReference type="ARBA" id="ARBA00004123"/>
    </source>
</evidence>
<evidence type="ECO:0000313" key="12">
    <source>
        <dbReference type="Proteomes" id="UP000887540"/>
    </source>
</evidence>
<dbReference type="GO" id="GO:0005634">
    <property type="term" value="C:nucleus"/>
    <property type="evidence" value="ECO:0007669"/>
    <property type="project" value="UniProtKB-SubCell"/>
</dbReference>
<comment type="subunit">
    <text evidence="10">The 26S proteasome consists of a 20S proteasome core and two 19S regulatory subunits. The 20S proteasome core is composed of 28 subunits that are arranged in four stacked rings, resulting in a barrel-shaped structure. The two end rings are each formed by seven alpha subunits, and the two central rings are each formed by seven beta subunits. The catalytic chamber with the active sites is on the inside of the barrel.</text>
</comment>
<keyword evidence="4" id="KW-0963">Cytoplasm</keyword>
<dbReference type="GO" id="GO:0005737">
    <property type="term" value="C:cytoplasm"/>
    <property type="evidence" value="ECO:0007669"/>
    <property type="project" value="TreeGrafter"/>
</dbReference>
<evidence type="ECO:0000256" key="6">
    <source>
        <dbReference type="ARBA" id="ARBA00022698"/>
    </source>
</evidence>
<keyword evidence="9" id="KW-0539">Nucleus</keyword>
<evidence type="ECO:0000256" key="9">
    <source>
        <dbReference type="ARBA" id="ARBA00023242"/>
    </source>
</evidence>
<evidence type="ECO:0000256" key="3">
    <source>
        <dbReference type="ARBA" id="ARBA00012039"/>
    </source>
</evidence>
<dbReference type="InterPro" id="IPR029055">
    <property type="entry name" value="Ntn_hydrolases_N"/>
</dbReference>
<evidence type="ECO:0000256" key="5">
    <source>
        <dbReference type="ARBA" id="ARBA00022670"/>
    </source>
</evidence>
<dbReference type="PANTHER" id="PTHR32194:SF4">
    <property type="entry name" value="PROTEASOME SUBUNIT BETA TYPE-7"/>
    <property type="match status" value="1"/>
</dbReference>
<evidence type="ECO:0000313" key="13">
    <source>
        <dbReference type="WBParaSite" id="ACRNAN_scaffold6432.g27020.t1"/>
    </source>
</evidence>
<dbReference type="AlphaFoldDB" id="A0A914E8K5"/>
<dbReference type="Pfam" id="PF00227">
    <property type="entry name" value="Proteasome"/>
    <property type="match status" value="1"/>
</dbReference>
<proteinExistence type="predicted"/>
<comment type="subcellular location">
    <subcellularLocation>
        <location evidence="2">Nucleus</location>
    </subcellularLocation>
</comment>
<sequence>MSSGQTLVVGAEPSEAFDFSNCLRNMAMEAGNVKMPTMRSTGTTIVATTYKDGLIMGADSRATAGNIIADKHCEKVHKLTESIYACGAGTAADLDQVCKMLSANLRLKELNTGKKARVITALRMAKQHLFQYMGYVGAYLLIGGVDPTGPVLYECSANAYSMAKPYAAMGSGSYAAISVLERDFRFNLEEKEAKDLVQRALQAGMHGDNASGNSLNLVIIKNDKTIFEGPIVPDFCEKSEPINLEYKFKSGDTTVLKQKTFKYDIIESMDVSH</sequence>
<keyword evidence="7" id="KW-0378">Hydrolase</keyword>
<dbReference type="GO" id="GO:0051603">
    <property type="term" value="P:proteolysis involved in protein catabolic process"/>
    <property type="evidence" value="ECO:0007669"/>
    <property type="project" value="InterPro"/>
</dbReference>
<evidence type="ECO:0000256" key="4">
    <source>
        <dbReference type="ARBA" id="ARBA00022490"/>
    </source>
</evidence>
<keyword evidence="6" id="KW-0888">Threonine protease</keyword>
<evidence type="ECO:0000256" key="11">
    <source>
        <dbReference type="PIRSR" id="PIRSR600243-1"/>
    </source>
</evidence>
<dbReference type="GO" id="GO:0005839">
    <property type="term" value="C:proteasome core complex"/>
    <property type="evidence" value="ECO:0007669"/>
    <property type="project" value="InterPro"/>
</dbReference>
<dbReference type="EC" id="3.4.25.1" evidence="3"/>
<evidence type="ECO:0000256" key="8">
    <source>
        <dbReference type="ARBA" id="ARBA00022942"/>
    </source>
</evidence>
<dbReference type="Proteomes" id="UP000887540">
    <property type="component" value="Unplaced"/>
</dbReference>
<dbReference type="SUPFAM" id="SSF56235">
    <property type="entry name" value="N-terminal nucleophile aminohydrolases (Ntn hydrolases)"/>
    <property type="match status" value="1"/>
</dbReference>
<evidence type="ECO:0000256" key="7">
    <source>
        <dbReference type="ARBA" id="ARBA00022801"/>
    </source>
</evidence>
<dbReference type="InterPro" id="IPR023333">
    <property type="entry name" value="Proteasome_suB-type"/>
</dbReference>
<name>A0A914E8K5_9BILA</name>
<evidence type="ECO:0000256" key="1">
    <source>
        <dbReference type="ARBA" id="ARBA00001198"/>
    </source>
</evidence>
<keyword evidence="5" id="KW-0645">Protease</keyword>
<organism evidence="12 13">
    <name type="scientific">Acrobeloides nanus</name>
    <dbReference type="NCBI Taxonomy" id="290746"/>
    <lineage>
        <taxon>Eukaryota</taxon>
        <taxon>Metazoa</taxon>
        <taxon>Ecdysozoa</taxon>
        <taxon>Nematoda</taxon>
        <taxon>Chromadorea</taxon>
        <taxon>Rhabditida</taxon>
        <taxon>Tylenchina</taxon>
        <taxon>Cephalobomorpha</taxon>
        <taxon>Cephaloboidea</taxon>
        <taxon>Cephalobidae</taxon>
        <taxon>Acrobeloides</taxon>
    </lineage>
</organism>
<dbReference type="InterPro" id="IPR001353">
    <property type="entry name" value="Proteasome_sua/b"/>
</dbReference>
<keyword evidence="8" id="KW-0647">Proteasome</keyword>
<comment type="catalytic activity">
    <reaction evidence="1">
        <text>Cleavage of peptide bonds with very broad specificity.</text>
        <dbReference type="EC" id="3.4.25.1"/>
    </reaction>
</comment>
<dbReference type="PROSITE" id="PS51476">
    <property type="entry name" value="PROTEASOME_BETA_2"/>
    <property type="match status" value="1"/>
</dbReference>
<feature type="active site" description="Nucleophile" evidence="11">
    <location>
        <position position="43"/>
    </location>
</feature>
<dbReference type="GO" id="GO:0004298">
    <property type="term" value="F:threonine-type endopeptidase activity"/>
    <property type="evidence" value="ECO:0007669"/>
    <property type="project" value="UniProtKB-KW"/>
</dbReference>
<dbReference type="CDD" id="cd03763">
    <property type="entry name" value="proteasome_beta_type_7"/>
    <property type="match status" value="1"/>
</dbReference>
<dbReference type="PRINTS" id="PR00141">
    <property type="entry name" value="PROTEASOME"/>
</dbReference>
<dbReference type="WBParaSite" id="ACRNAN_scaffold6432.g27020.t1">
    <property type="protein sequence ID" value="ACRNAN_scaffold6432.g27020.t1"/>
    <property type="gene ID" value="ACRNAN_scaffold6432.g27020"/>
</dbReference>
<dbReference type="PANTHER" id="PTHR32194">
    <property type="entry name" value="METALLOPROTEASE TLDD"/>
    <property type="match status" value="1"/>
</dbReference>